<dbReference type="GO" id="GO:0006281">
    <property type="term" value="P:DNA repair"/>
    <property type="evidence" value="ECO:0007669"/>
    <property type="project" value="InterPro"/>
</dbReference>
<sequence length="282" mass="32101">MFFPDEEKAKVIGVSLSDPLLAEAFVKVDPQYESVSEIVRKMGYVEGSLYVIGVALISYMLSSRGEEHWRIASKYAEGGCIKALQEFVTKSPSINWLRDQRKKRVELYVSKALPSLREQLQKNEVDLDTIHLELARLLKARKEDKTVVFAIKMLYYSLLSSGKGFHGGIDIPIPVDYRVSLVSFTSGLFRGWSCGEDLRRLAREARTRQKETIIRLWKIVAEVAGKPPFLLDSIVWVTGRCIDEHLSNPGLIERCLGEKYGISEYHTRTVRILWSTLEECLG</sequence>
<dbReference type="InterPro" id="IPR023170">
    <property type="entry name" value="HhH_base_excis_C"/>
</dbReference>
<dbReference type="GO" id="GO:0003906">
    <property type="term" value="F:DNA-(apurinic or apyrimidinic site) endonuclease activity"/>
    <property type="evidence" value="ECO:0007669"/>
    <property type="project" value="InterPro"/>
</dbReference>
<accession>A0A0F7FIX7</accession>
<dbReference type="Proteomes" id="UP000067434">
    <property type="component" value="Chromosome"/>
</dbReference>
<gene>
    <name evidence="1" type="ORF">MA03_05285</name>
</gene>
<dbReference type="RefSeq" id="WP_052884272.1">
    <property type="nucleotide sequence ID" value="NZ_CP009961.1"/>
</dbReference>
<dbReference type="GO" id="GO:0016799">
    <property type="term" value="F:hydrolase activity, hydrolyzing N-glycosyl compounds"/>
    <property type="evidence" value="ECO:0007669"/>
    <property type="project" value="InterPro"/>
</dbReference>
<dbReference type="EMBL" id="CP009961">
    <property type="protein sequence ID" value="AKG38800.1"/>
    <property type="molecule type" value="Genomic_DNA"/>
</dbReference>
<dbReference type="SUPFAM" id="SSF48150">
    <property type="entry name" value="DNA-glycosylase"/>
    <property type="match status" value="1"/>
</dbReference>
<reference evidence="1 2" key="1">
    <citation type="journal article" date="2015" name="Stand. Genomic Sci.">
        <title>Complete genome sequence of and proposal of Thermofilum uzonense sp. nov. a novel hyperthermophilic crenarchaeon and emended description of the genus Thermofilum.</title>
        <authorList>
            <person name="Toshchakov S.V."/>
            <person name="Korzhenkov A.A."/>
            <person name="Samarov N.I."/>
            <person name="Mazunin I.O."/>
            <person name="Mozhey O.I."/>
            <person name="Shmyr I.S."/>
            <person name="Derbikova K.S."/>
            <person name="Taranov E.A."/>
            <person name="Dominova I.N."/>
            <person name="Bonch-Osmolovskaya E.A."/>
            <person name="Patrushev M.V."/>
            <person name="Podosokorskaya O.A."/>
            <person name="Kublanov I.V."/>
        </authorList>
    </citation>
    <scope>NUCLEOTIDE SEQUENCE [LARGE SCALE GENOMIC DNA]</scope>
    <source>
        <strain evidence="1 2">1807-2</strain>
    </source>
</reference>
<dbReference type="AlphaFoldDB" id="A0A0F7FIX7"/>
<dbReference type="GeneID" id="25401622"/>
<keyword evidence="2" id="KW-1185">Reference proteome</keyword>
<dbReference type="Gene3D" id="1.10.1670.10">
    <property type="entry name" value="Helix-hairpin-Helix base-excision DNA repair enzymes (C-terminal)"/>
    <property type="match status" value="1"/>
</dbReference>
<dbReference type="PATRIC" id="fig|1550241.5.peg.1112"/>
<evidence type="ECO:0000313" key="2">
    <source>
        <dbReference type="Proteomes" id="UP000067434"/>
    </source>
</evidence>
<protein>
    <recommendedName>
        <fullName evidence="3">N-glycosylase/DNA lyase</fullName>
    </recommendedName>
</protein>
<dbReference type="HOGENOM" id="CLU_085935_0_0_2"/>
<evidence type="ECO:0008006" key="3">
    <source>
        <dbReference type="Google" id="ProtNLM"/>
    </source>
</evidence>
<evidence type="ECO:0000313" key="1">
    <source>
        <dbReference type="EMBL" id="AKG38800.1"/>
    </source>
</evidence>
<dbReference type="KEGG" id="thf:MA03_05285"/>
<dbReference type="Pfam" id="PF09171">
    <property type="entry name" value="AGOG"/>
    <property type="match status" value="1"/>
</dbReference>
<dbReference type="Gene3D" id="1.10.340.30">
    <property type="entry name" value="Hypothetical protein, domain 2"/>
    <property type="match status" value="1"/>
</dbReference>
<dbReference type="OrthoDB" id="15106at2157"/>
<proteinExistence type="predicted"/>
<organism evidence="1 2">
    <name type="scientific">Infirmifilum uzonense</name>
    <dbReference type="NCBI Taxonomy" id="1550241"/>
    <lineage>
        <taxon>Archaea</taxon>
        <taxon>Thermoproteota</taxon>
        <taxon>Thermoprotei</taxon>
        <taxon>Thermofilales</taxon>
        <taxon>Thermofilaceae</taxon>
        <taxon>Infirmifilum</taxon>
    </lineage>
</organism>
<name>A0A0F7FIX7_9CREN</name>
<dbReference type="InterPro" id="IPR011257">
    <property type="entry name" value="DNA_glycosylase"/>
</dbReference>
<dbReference type="InterPro" id="IPR015254">
    <property type="entry name" value="AGOG-like"/>
</dbReference>